<reference evidence="1" key="2">
    <citation type="journal article" date="2015" name="Fish Shellfish Immunol.">
        <title>Early steps in the European eel (Anguilla anguilla)-Vibrio vulnificus interaction in the gills: Role of the RtxA13 toxin.</title>
        <authorList>
            <person name="Callol A."/>
            <person name="Pajuelo D."/>
            <person name="Ebbesson L."/>
            <person name="Teles M."/>
            <person name="MacKenzie S."/>
            <person name="Amaro C."/>
        </authorList>
    </citation>
    <scope>NUCLEOTIDE SEQUENCE</scope>
</reference>
<sequence length="24" mass="2624">MSVKQDIAAKEHPCSANLPWVNKG</sequence>
<proteinExistence type="predicted"/>
<evidence type="ECO:0000313" key="1">
    <source>
        <dbReference type="EMBL" id="JAH02097.1"/>
    </source>
</evidence>
<accession>A0A0E9PCT2</accession>
<dbReference type="EMBL" id="GBXM01106480">
    <property type="protein sequence ID" value="JAH02097.1"/>
    <property type="molecule type" value="Transcribed_RNA"/>
</dbReference>
<dbReference type="AlphaFoldDB" id="A0A0E9PCT2"/>
<name>A0A0E9PCT2_ANGAN</name>
<organism evidence="1">
    <name type="scientific">Anguilla anguilla</name>
    <name type="common">European freshwater eel</name>
    <name type="synonym">Muraena anguilla</name>
    <dbReference type="NCBI Taxonomy" id="7936"/>
    <lineage>
        <taxon>Eukaryota</taxon>
        <taxon>Metazoa</taxon>
        <taxon>Chordata</taxon>
        <taxon>Craniata</taxon>
        <taxon>Vertebrata</taxon>
        <taxon>Euteleostomi</taxon>
        <taxon>Actinopterygii</taxon>
        <taxon>Neopterygii</taxon>
        <taxon>Teleostei</taxon>
        <taxon>Anguilliformes</taxon>
        <taxon>Anguillidae</taxon>
        <taxon>Anguilla</taxon>
    </lineage>
</organism>
<reference evidence="1" key="1">
    <citation type="submission" date="2014-11" db="EMBL/GenBank/DDBJ databases">
        <authorList>
            <person name="Amaro Gonzalez C."/>
        </authorList>
    </citation>
    <scope>NUCLEOTIDE SEQUENCE</scope>
</reference>
<protein>
    <submittedName>
        <fullName evidence="1">Uncharacterized protein</fullName>
    </submittedName>
</protein>